<feature type="chain" id="PRO_5039141719" evidence="8">
    <location>
        <begin position="38"/>
        <end position="291"/>
    </location>
</feature>
<evidence type="ECO:0000256" key="7">
    <source>
        <dbReference type="SAM" id="MobiDB-lite"/>
    </source>
</evidence>
<keyword evidence="11" id="KW-1185">Reference proteome</keyword>
<feature type="signal peptide" evidence="8">
    <location>
        <begin position="1"/>
        <end position="37"/>
    </location>
</feature>
<evidence type="ECO:0000256" key="6">
    <source>
        <dbReference type="PROSITE-ProRule" id="PRU01373"/>
    </source>
</evidence>
<dbReference type="InterPro" id="IPR005490">
    <property type="entry name" value="LD_TPept_cat_dom"/>
</dbReference>
<dbReference type="PROSITE" id="PS52029">
    <property type="entry name" value="LD_TPASE"/>
    <property type="match status" value="1"/>
</dbReference>
<evidence type="ECO:0000256" key="4">
    <source>
        <dbReference type="ARBA" id="ARBA00022984"/>
    </source>
</evidence>
<evidence type="ECO:0000313" key="10">
    <source>
        <dbReference type="EMBL" id="SFJ69820.1"/>
    </source>
</evidence>
<comment type="pathway">
    <text evidence="1 6">Cell wall biogenesis; peptidoglycan biosynthesis.</text>
</comment>
<feature type="active site" description="Nucleophile" evidence="6">
    <location>
        <position position="267"/>
    </location>
</feature>
<dbReference type="InterPro" id="IPR050979">
    <property type="entry name" value="LD-transpeptidase"/>
</dbReference>
<dbReference type="AlphaFoldDB" id="A0A1I3TGR4"/>
<keyword evidence="5 6" id="KW-0961">Cell wall biogenesis/degradation</keyword>
<dbReference type="SUPFAM" id="SSF141523">
    <property type="entry name" value="L,D-transpeptidase catalytic domain-like"/>
    <property type="match status" value="1"/>
</dbReference>
<dbReference type="UniPathway" id="UPA00219"/>
<dbReference type="PROSITE" id="PS51257">
    <property type="entry name" value="PROKAR_LIPOPROTEIN"/>
    <property type="match status" value="1"/>
</dbReference>
<feature type="active site" description="Proton donor/acceptor" evidence="6">
    <location>
        <position position="251"/>
    </location>
</feature>
<dbReference type="GO" id="GO:0016740">
    <property type="term" value="F:transferase activity"/>
    <property type="evidence" value="ECO:0007669"/>
    <property type="project" value="UniProtKB-KW"/>
</dbReference>
<sequence>MREGNSSRTAVRPAAGAAGAAALAVLTILAVSSSCGTDDPPPVASPAVSPAVPSPATPPEEIKPAPVSPARMAKLPIATTYATLRRAPRDPRPFGTASGVIVHPKGRQVVYSRPGGPPVAVLPPVQLENPTWVPVVRTLPGWARILLPSRPNRSTGWIHTGAGGVRTARSTHRVQVDLAARRLRLSDAGRRTGSWAVAVGTDRTPTPAGRTFLLASVSPEHPTYSPLFLALGAHSGALRTFAGGPATIALHGWPDRAVFGREVSYGCVRVPAAALRALSRLPLGTLVMITR</sequence>
<dbReference type="GO" id="GO:0071555">
    <property type="term" value="P:cell wall organization"/>
    <property type="evidence" value="ECO:0007669"/>
    <property type="project" value="UniProtKB-UniRule"/>
</dbReference>
<protein>
    <submittedName>
        <fullName evidence="10">L,D-transpeptidase catalytic domain</fullName>
    </submittedName>
</protein>
<dbReference type="Proteomes" id="UP000199111">
    <property type="component" value="Unassembled WGS sequence"/>
</dbReference>
<evidence type="ECO:0000256" key="8">
    <source>
        <dbReference type="SAM" id="SignalP"/>
    </source>
</evidence>
<dbReference type="InterPro" id="IPR038063">
    <property type="entry name" value="Transpep_catalytic_dom"/>
</dbReference>
<dbReference type="PANTHER" id="PTHR30582">
    <property type="entry name" value="L,D-TRANSPEPTIDASE"/>
    <property type="match status" value="1"/>
</dbReference>
<dbReference type="CDD" id="cd16913">
    <property type="entry name" value="YkuD_like"/>
    <property type="match status" value="1"/>
</dbReference>
<evidence type="ECO:0000256" key="1">
    <source>
        <dbReference type="ARBA" id="ARBA00004752"/>
    </source>
</evidence>
<feature type="region of interest" description="Disordered" evidence="7">
    <location>
        <begin position="35"/>
        <end position="66"/>
    </location>
</feature>
<accession>A0A1I3TGR4</accession>
<evidence type="ECO:0000256" key="5">
    <source>
        <dbReference type="ARBA" id="ARBA00023316"/>
    </source>
</evidence>
<keyword evidence="4 6" id="KW-0573">Peptidoglycan synthesis</keyword>
<proteinExistence type="predicted"/>
<gene>
    <name evidence="10" type="ORF">SAMN05216275_111110</name>
</gene>
<evidence type="ECO:0000313" key="11">
    <source>
        <dbReference type="Proteomes" id="UP000199111"/>
    </source>
</evidence>
<dbReference type="Gene3D" id="2.40.440.10">
    <property type="entry name" value="L,D-transpeptidase catalytic domain-like"/>
    <property type="match status" value="1"/>
</dbReference>
<dbReference type="EMBL" id="FOQY01000011">
    <property type="protein sequence ID" value="SFJ69820.1"/>
    <property type="molecule type" value="Genomic_DNA"/>
</dbReference>
<organism evidence="10 11">
    <name type="scientific">Streptosporangium canum</name>
    <dbReference type="NCBI Taxonomy" id="324952"/>
    <lineage>
        <taxon>Bacteria</taxon>
        <taxon>Bacillati</taxon>
        <taxon>Actinomycetota</taxon>
        <taxon>Actinomycetes</taxon>
        <taxon>Streptosporangiales</taxon>
        <taxon>Streptosporangiaceae</taxon>
        <taxon>Streptosporangium</taxon>
    </lineage>
</organism>
<dbReference type="Pfam" id="PF03734">
    <property type="entry name" value="YkuD"/>
    <property type="match status" value="1"/>
</dbReference>
<evidence type="ECO:0000256" key="3">
    <source>
        <dbReference type="ARBA" id="ARBA00022960"/>
    </source>
</evidence>
<dbReference type="GO" id="GO:0071972">
    <property type="term" value="F:peptidoglycan L,D-transpeptidase activity"/>
    <property type="evidence" value="ECO:0007669"/>
    <property type="project" value="TreeGrafter"/>
</dbReference>
<name>A0A1I3TGR4_9ACTN</name>
<dbReference type="PANTHER" id="PTHR30582:SF2">
    <property type="entry name" value="L,D-TRANSPEPTIDASE YCIB-RELATED"/>
    <property type="match status" value="1"/>
</dbReference>
<dbReference type="GO" id="GO:0008360">
    <property type="term" value="P:regulation of cell shape"/>
    <property type="evidence" value="ECO:0007669"/>
    <property type="project" value="UniProtKB-UniRule"/>
</dbReference>
<evidence type="ECO:0000256" key="2">
    <source>
        <dbReference type="ARBA" id="ARBA00022679"/>
    </source>
</evidence>
<dbReference type="GO" id="GO:0005576">
    <property type="term" value="C:extracellular region"/>
    <property type="evidence" value="ECO:0007669"/>
    <property type="project" value="TreeGrafter"/>
</dbReference>
<evidence type="ECO:0000259" key="9">
    <source>
        <dbReference type="PROSITE" id="PS52029"/>
    </source>
</evidence>
<keyword evidence="2" id="KW-0808">Transferase</keyword>
<keyword evidence="3 6" id="KW-0133">Cell shape</keyword>
<keyword evidence="8" id="KW-0732">Signal</keyword>
<dbReference type="GO" id="GO:0018104">
    <property type="term" value="P:peptidoglycan-protein cross-linking"/>
    <property type="evidence" value="ECO:0007669"/>
    <property type="project" value="TreeGrafter"/>
</dbReference>
<feature type="domain" description="L,D-TPase catalytic" evidence="9">
    <location>
        <begin position="172"/>
        <end position="290"/>
    </location>
</feature>
<reference evidence="11" key="1">
    <citation type="submission" date="2016-10" db="EMBL/GenBank/DDBJ databases">
        <authorList>
            <person name="Varghese N."/>
            <person name="Submissions S."/>
        </authorList>
    </citation>
    <scope>NUCLEOTIDE SEQUENCE [LARGE SCALE GENOMIC DNA]</scope>
    <source>
        <strain evidence="11">CGMCC 4.2126</strain>
    </source>
</reference>